<evidence type="ECO:0000256" key="5">
    <source>
        <dbReference type="SAM" id="SignalP"/>
    </source>
</evidence>
<dbReference type="OrthoDB" id="410233at2759"/>
<feature type="region of interest" description="Disordered" evidence="4">
    <location>
        <begin position="769"/>
        <end position="800"/>
    </location>
</feature>
<dbReference type="Gene3D" id="3.90.1420.10">
    <property type="entry name" value="Rubisco LSMT, substrate-binding domain"/>
    <property type="match status" value="1"/>
</dbReference>
<feature type="compositionally biased region" description="Basic and acidic residues" evidence="4">
    <location>
        <begin position="856"/>
        <end position="871"/>
    </location>
</feature>
<feature type="compositionally biased region" description="Acidic residues" evidence="4">
    <location>
        <begin position="129"/>
        <end position="139"/>
    </location>
</feature>
<name>C1FF54_MICCC</name>
<dbReference type="SUPFAM" id="SSF82199">
    <property type="entry name" value="SET domain"/>
    <property type="match status" value="1"/>
</dbReference>
<dbReference type="KEGG" id="mis:MICPUN_54833"/>
<keyword evidence="8" id="KW-1185">Reference proteome</keyword>
<evidence type="ECO:0000256" key="2">
    <source>
        <dbReference type="ARBA" id="ARBA00022679"/>
    </source>
</evidence>
<feature type="domain" description="Rubisco LSMT substrate-binding" evidence="6">
    <location>
        <begin position="904"/>
        <end position="1105"/>
    </location>
</feature>
<accession>C1FF54</accession>
<dbReference type="InterPro" id="IPR046341">
    <property type="entry name" value="SET_dom_sf"/>
</dbReference>
<dbReference type="Proteomes" id="UP000002009">
    <property type="component" value="Chromosome 1"/>
</dbReference>
<keyword evidence="5" id="KW-0732">Signal</keyword>
<evidence type="ECO:0000256" key="4">
    <source>
        <dbReference type="SAM" id="MobiDB-lite"/>
    </source>
</evidence>
<dbReference type="InterPro" id="IPR015353">
    <property type="entry name" value="Rubisco_LSMT_subst-bd"/>
</dbReference>
<dbReference type="InterPro" id="IPR050600">
    <property type="entry name" value="SETD3_SETD6_MTase"/>
</dbReference>
<dbReference type="GO" id="GO:0032259">
    <property type="term" value="P:methylation"/>
    <property type="evidence" value="ECO:0007669"/>
    <property type="project" value="UniProtKB-KW"/>
</dbReference>
<evidence type="ECO:0000256" key="1">
    <source>
        <dbReference type="ARBA" id="ARBA00022603"/>
    </source>
</evidence>
<feature type="compositionally biased region" description="Basic and acidic residues" evidence="4">
    <location>
        <begin position="1043"/>
        <end position="1053"/>
    </location>
</feature>
<protein>
    <recommendedName>
        <fullName evidence="6">Rubisco LSMT substrate-binding domain-containing protein</fullName>
    </recommendedName>
</protein>
<dbReference type="InParanoid" id="C1FF54"/>
<evidence type="ECO:0000256" key="3">
    <source>
        <dbReference type="ARBA" id="ARBA00022691"/>
    </source>
</evidence>
<evidence type="ECO:0000259" key="6">
    <source>
        <dbReference type="Pfam" id="PF09273"/>
    </source>
</evidence>
<feature type="chain" id="PRO_5002909422" description="Rubisco LSMT substrate-binding domain-containing protein" evidence="5">
    <location>
        <begin position="38"/>
        <end position="1447"/>
    </location>
</feature>
<dbReference type="OMA" id="LMCATRV"/>
<proteinExistence type="predicted"/>
<dbReference type="RefSeq" id="XP_002507429.1">
    <property type="nucleotide sequence ID" value="XM_002507383.1"/>
</dbReference>
<dbReference type="PANTHER" id="PTHR13271">
    <property type="entry name" value="UNCHARACTERIZED PUTATIVE METHYLTRANSFERASE"/>
    <property type="match status" value="1"/>
</dbReference>
<organism evidence="7 8">
    <name type="scientific">Micromonas commoda (strain RCC299 / NOUM17 / CCMP2709)</name>
    <name type="common">Picoplanktonic green alga</name>
    <dbReference type="NCBI Taxonomy" id="296587"/>
    <lineage>
        <taxon>Eukaryota</taxon>
        <taxon>Viridiplantae</taxon>
        <taxon>Chlorophyta</taxon>
        <taxon>Mamiellophyceae</taxon>
        <taxon>Mamiellales</taxon>
        <taxon>Mamiellaceae</taxon>
        <taxon>Micromonas</taxon>
    </lineage>
</organism>
<evidence type="ECO:0000313" key="8">
    <source>
        <dbReference type="Proteomes" id="UP000002009"/>
    </source>
</evidence>
<feature type="compositionally biased region" description="Low complexity" evidence="4">
    <location>
        <begin position="208"/>
        <end position="218"/>
    </location>
</feature>
<dbReference type="Pfam" id="PF09273">
    <property type="entry name" value="Rubis-subs-bind"/>
    <property type="match status" value="1"/>
</dbReference>
<keyword evidence="2" id="KW-0808">Transferase</keyword>
<dbReference type="PANTHER" id="PTHR13271:SF151">
    <property type="entry name" value="SET DOMAIN-CONTAINING PROTEIN 4"/>
    <property type="match status" value="1"/>
</dbReference>
<dbReference type="EMBL" id="CP001574">
    <property type="protein sequence ID" value="ACO68687.1"/>
    <property type="molecule type" value="Genomic_DNA"/>
</dbReference>
<evidence type="ECO:0000313" key="7">
    <source>
        <dbReference type="EMBL" id="ACO68687.1"/>
    </source>
</evidence>
<feature type="signal peptide" evidence="5">
    <location>
        <begin position="1"/>
        <end position="37"/>
    </location>
</feature>
<keyword evidence="3" id="KW-0949">S-adenosyl-L-methionine</keyword>
<feature type="region of interest" description="Disordered" evidence="4">
    <location>
        <begin position="288"/>
        <end position="325"/>
    </location>
</feature>
<feature type="compositionally biased region" description="Acidic residues" evidence="4">
    <location>
        <begin position="151"/>
        <end position="168"/>
    </location>
</feature>
<dbReference type="Gene3D" id="3.90.1410.10">
    <property type="entry name" value="set domain protein methyltransferase, domain 1"/>
    <property type="match status" value="1"/>
</dbReference>
<keyword evidence="1" id="KW-0489">Methyltransferase</keyword>
<dbReference type="GeneID" id="8249980"/>
<gene>
    <name evidence="7" type="ORF">MICPUN_54833</name>
</gene>
<dbReference type="GO" id="GO:0016279">
    <property type="term" value="F:protein-lysine N-methyltransferase activity"/>
    <property type="evidence" value="ECO:0007669"/>
    <property type="project" value="TreeGrafter"/>
</dbReference>
<dbReference type="CDD" id="cd10527">
    <property type="entry name" value="SET_LSMT"/>
    <property type="match status" value="1"/>
</dbReference>
<feature type="region of interest" description="Disordered" evidence="4">
    <location>
        <begin position="118"/>
        <end position="218"/>
    </location>
</feature>
<feature type="compositionally biased region" description="Acidic residues" evidence="4">
    <location>
        <begin position="769"/>
        <end position="779"/>
    </location>
</feature>
<reference evidence="7 8" key="1">
    <citation type="journal article" date="2009" name="Science">
        <title>Green evolution and dynamic adaptations revealed by genomes of the marine picoeukaryotes Micromonas.</title>
        <authorList>
            <person name="Worden A.Z."/>
            <person name="Lee J.H."/>
            <person name="Mock T."/>
            <person name="Rouze P."/>
            <person name="Simmons M.P."/>
            <person name="Aerts A.L."/>
            <person name="Allen A.E."/>
            <person name="Cuvelier M.L."/>
            <person name="Derelle E."/>
            <person name="Everett M.V."/>
            <person name="Foulon E."/>
            <person name="Grimwood J."/>
            <person name="Gundlach H."/>
            <person name="Henrissat B."/>
            <person name="Napoli C."/>
            <person name="McDonald S.M."/>
            <person name="Parker M.S."/>
            <person name="Rombauts S."/>
            <person name="Salamov A."/>
            <person name="Von Dassow P."/>
            <person name="Badger J.H."/>
            <person name="Coutinho P.M."/>
            <person name="Demir E."/>
            <person name="Dubchak I."/>
            <person name="Gentemann C."/>
            <person name="Eikrem W."/>
            <person name="Gready J.E."/>
            <person name="John U."/>
            <person name="Lanier W."/>
            <person name="Lindquist E.A."/>
            <person name="Lucas S."/>
            <person name="Mayer K.F."/>
            <person name="Moreau H."/>
            <person name="Not F."/>
            <person name="Otillar R."/>
            <person name="Panaud O."/>
            <person name="Pangilinan J."/>
            <person name="Paulsen I."/>
            <person name="Piegu B."/>
            <person name="Poliakov A."/>
            <person name="Robbens S."/>
            <person name="Schmutz J."/>
            <person name="Toulza E."/>
            <person name="Wyss T."/>
            <person name="Zelensky A."/>
            <person name="Zhou K."/>
            <person name="Armbrust E.V."/>
            <person name="Bhattacharya D."/>
            <person name="Goodenough U.W."/>
            <person name="Van de Peer Y."/>
            <person name="Grigoriev I.V."/>
        </authorList>
    </citation>
    <scope>NUCLEOTIDE SEQUENCE [LARGE SCALE GENOMIC DNA]</scope>
    <source>
        <strain evidence="8">RCC299 / NOUM17</strain>
    </source>
</reference>
<feature type="region of interest" description="Disordered" evidence="4">
    <location>
        <begin position="833"/>
        <end position="876"/>
    </location>
</feature>
<sequence length="1447" mass="154597">MSPASRRRAASGSPRRFGVSRARAATFLALVVASACARPSFARGARRDDESWYRADVEEFALDGPDAVQAHVASALRENRERPDYDAAVNPILPGGRVRDVAVAVAAARGDIRRPVSSAGLLGIGAGDGDGDGDDDDDDGARAPSPARPDDADDEASDEADDESEESFDGAAWGRRDVLGGMIVDDDDDDAGAPEGTPEGTQHRGRSLARSSRTRSTSALELARRMRASRCGSAIASGAVAAAGAMPRDPREWAAAEDEETGLGVTEVPWMIAMEVGERRERERMGRIARASSQTGGANGGANGGARDESNSAVSSPHATDDREAELEARYSDLLRWVTRKGGVVGVGVNVTRVVGKPGDGWGFVAADGVSDDDGADGSNRDEAEAVTAVSPGDVVARVPIALALSHVAARTYRVDDAPVGDLLRRLFDQAPEYALCMMLLHERFKLVHGLDSPWGPYVRTLSHVEPSVKVLRELRGTYADEARREWDARVRAAHEWITDTGCGGALRSMCQRKPGRHGAGSGSFNRDDVRWALGVVRSRAVWIARRFGSGGGGADSGSGGIESRRRFPALVPLLDLLPHDGNAGGSTTLGVDNVITVTSGSSFAANAEIAINRGTNCTDAEQLLAYHALAPGVNRHNAVRLNLPGAEIASAGVIRKVELLRRWRREMAMPPRGADLWRDARGLGLYGDGDEEEMRAMGDAARENAQSKKRRLASLVAKGEGGGRSGGAMTIEEELLLTDEARDPAEAAAKAAARIGVDVKDLLELDSQWDDDEDDDGEAYALYSAPNPDHPGGDSPALDHHRRSLARLAAQTAAAAAYADVSGGADYAGTRPDAISGSGRNGNPTGGSSGGADVNETRSPRGGADLEARSDGGNATRAALRSARAFFERGAPPPRGLDPLDLFLLRKGRLMSECGGVKDFVITAAGASDALMCATRVLLANETEVKALEGGGSDPHWSGDRMESASEIERLKALGLMHEPFQPSRPLSFTNELAAIRRIASAATNILAGYGTTEEEDLERLRDVDPVVLGLLGYDDDRYGDRYGDGYGDGERGVWSGDSDDDDSNSSSSERASIPRERPKGFPARVPGGVLASAVALRVRERRMLRSAVLALRDRAETLRDEDVEIFQVEEKERRRIERDAFERERAERIRELSRTFLEREVLASIDVDVVQPADSIGADDKSHDENAHPKRQTTTVTKTVKVRAGDDLESIVREFMAANSIDQSNDDAFASLKRTLLERVERGAAERRVANRRVGRCAVIVPDGRKVVVAPRVGEELTDVVRGFAEAFDVPLPLVPALAARVNASLAKRAERRTLLTLNVVAPDGRSELEFDVVDGEQHDLLESAREWALAYAVHPGAAVQVADAAFQALPPVVVAFPVDVPGRARKQLAIRDVDEVSIRRTCAAFCEANDLGGGETTVDALTRGAMSRINPGAVLVDADRRDRS</sequence>
<dbReference type="InterPro" id="IPR036464">
    <property type="entry name" value="Rubisco_LSMT_subst-bd_sf"/>
</dbReference>
<feature type="region of interest" description="Disordered" evidence="4">
    <location>
        <begin position="1043"/>
        <end position="1086"/>
    </location>
</feature>